<feature type="transmembrane region" description="Helical" evidence="1">
    <location>
        <begin position="48"/>
        <end position="65"/>
    </location>
</feature>
<organism evidence="2 3">
    <name type="scientific">Methylophilus rhizosphaerae</name>
    <dbReference type="NCBI Taxonomy" id="492660"/>
    <lineage>
        <taxon>Bacteria</taxon>
        <taxon>Pseudomonadati</taxon>
        <taxon>Pseudomonadota</taxon>
        <taxon>Betaproteobacteria</taxon>
        <taxon>Nitrosomonadales</taxon>
        <taxon>Methylophilaceae</taxon>
        <taxon>Methylophilus</taxon>
    </lineage>
</organism>
<evidence type="ECO:0000313" key="2">
    <source>
        <dbReference type="EMBL" id="SDK71602.1"/>
    </source>
</evidence>
<protein>
    <submittedName>
        <fullName evidence="2">Uncharacterized protein</fullName>
    </submittedName>
</protein>
<proteinExistence type="predicted"/>
<reference evidence="3" key="1">
    <citation type="submission" date="2016-10" db="EMBL/GenBank/DDBJ databases">
        <authorList>
            <person name="Varghese N."/>
            <person name="Submissions S."/>
        </authorList>
    </citation>
    <scope>NUCLEOTIDE SEQUENCE [LARGE SCALE GENOMIC DNA]</scope>
    <source>
        <strain evidence="3">CBMB127</strain>
    </source>
</reference>
<keyword evidence="3" id="KW-1185">Reference proteome</keyword>
<sequence>MRKAHAQLYTQVTGRFQPCSSASTSTVQRILACKECCQIQATAAVTRHLASAVFAPLALFLLIFSSRCL</sequence>
<dbReference type="EMBL" id="FNFX01000004">
    <property type="protein sequence ID" value="SDK71602.1"/>
    <property type="molecule type" value="Genomic_DNA"/>
</dbReference>
<dbReference type="Proteomes" id="UP000198629">
    <property type="component" value="Unassembled WGS sequence"/>
</dbReference>
<evidence type="ECO:0000256" key="1">
    <source>
        <dbReference type="SAM" id="Phobius"/>
    </source>
</evidence>
<keyword evidence="1" id="KW-1133">Transmembrane helix</keyword>
<dbReference type="AlphaFoldDB" id="A0A1G9E640"/>
<accession>A0A1G9E640</accession>
<keyword evidence="1" id="KW-0472">Membrane</keyword>
<gene>
    <name evidence="2" type="ORF">SAMN05192566_2188</name>
</gene>
<evidence type="ECO:0000313" key="3">
    <source>
        <dbReference type="Proteomes" id="UP000198629"/>
    </source>
</evidence>
<name>A0A1G9E640_9PROT</name>
<keyword evidence="1" id="KW-0812">Transmembrane</keyword>